<dbReference type="AlphaFoldDB" id="A0A3M7PJM4"/>
<accession>A0A3M7PJM4</accession>
<reference evidence="1 2" key="1">
    <citation type="journal article" date="2018" name="Sci. Rep.">
        <title>Genomic signatures of local adaptation to the degree of environmental predictability in rotifers.</title>
        <authorList>
            <person name="Franch-Gras L."/>
            <person name="Hahn C."/>
            <person name="Garcia-Roger E.M."/>
            <person name="Carmona M.J."/>
            <person name="Serra M."/>
            <person name="Gomez A."/>
        </authorList>
    </citation>
    <scope>NUCLEOTIDE SEQUENCE [LARGE SCALE GENOMIC DNA]</scope>
    <source>
        <strain evidence="1">HYR1</strain>
    </source>
</reference>
<proteinExistence type="predicted"/>
<sequence>MALKKLVIIGLTCFNGIPVFLIPKCDQNYLSNFSLEKKFIAFLCRILFENYYSRVLIF</sequence>
<dbReference type="EMBL" id="REGN01010275">
    <property type="protein sequence ID" value="RMZ99321.1"/>
    <property type="molecule type" value="Genomic_DNA"/>
</dbReference>
<protein>
    <submittedName>
        <fullName evidence="1">Uncharacterized protein</fullName>
    </submittedName>
</protein>
<gene>
    <name evidence="1" type="ORF">BpHYR1_005619</name>
</gene>
<keyword evidence="2" id="KW-1185">Reference proteome</keyword>
<dbReference type="Proteomes" id="UP000276133">
    <property type="component" value="Unassembled WGS sequence"/>
</dbReference>
<organism evidence="1 2">
    <name type="scientific">Brachionus plicatilis</name>
    <name type="common">Marine rotifer</name>
    <name type="synonym">Brachionus muelleri</name>
    <dbReference type="NCBI Taxonomy" id="10195"/>
    <lineage>
        <taxon>Eukaryota</taxon>
        <taxon>Metazoa</taxon>
        <taxon>Spiralia</taxon>
        <taxon>Gnathifera</taxon>
        <taxon>Rotifera</taxon>
        <taxon>Eurotatoria</taxon>
        <taxon>Monogononta</taxon>
        <taxon>Pseudotrocha</taxon>
        <taxon>Ploima</taxon>
        <taxon>Brachionidae</taxon>
        <taxon>Brachionus</taxon>
    </lineage>
</organism>
<comment type="caution">
    <text evidence="1">The sequence shown here is derived from an EMBL/GenBank/DDBJ whole genome shotgun (WGS) entry which is preliminary data.</text>
</comment>
<evidence type="ECO:0000313" key="1">
    <source>
        <dbReference type="EMBL" id="RMZ99321.1"/>
    </source>
</evidence>
<name>A0A3M7PJM4_BRAPC</name>
<evidence type="ECO:0000313" key="2">
    <source>
        <dbReference type="Proteomes" id="UP000276133"/>
    </source>
</evidence>